<evidence type="ECO:0000313" key="1">
    <source>
        <dbReference type="EMBL" id="VFK64702.1"/>
    </source>
</evidence>
<gene>
    <name evidence="1" type="ORF">BECKTC1821F_GA0114240_11403</name>
</gene>
<organism evidence="1">
    <name type="scientific">Candidatus Kentrum sp. TC</name>
    <dbReference type="NCBI Taxonomy" id="2126339"/>
    <lineage>
        <taxon>Bacteria</taxon>
        <taxon>Pseudomonadati</taxon>
        <taxon>Pseudomonadota</taxon>
        <taxon>Gammaproteobacteria</taxon>
        <taxon>Candidatus Kentrum</taxon>
    </lineage>
</organism>
<name>A0A451AF95_9GAMM</name>
<dbReference type="AlphaFoldDB" id="A0A451AF95"/>
<protein>
    <submittedName>
        <fullName evidence="1">Uncharacterized protein</fullName>
    </submittedName>
</protein>
<accession>A0A451AF95</accession>
<sequence length="78" mass="8496">MDRACTIEDIDKVTALPRSGSSNRAMRQFGEIYPSECDTVVDHSNAVSVLAHEFSEELKSEIGVELEPAGCHPDGHIP</sequence>
<reference evidence="1" key="1">
    <citation type="submission" date="2019-02" db="EMBL/GenBank/DDBJ databases">
        <authorList>
            <person name="Gruber-Vodicka R. H."/>
            <person name="Seah K. B. B."/>
        </authorList>
    </citation>
    <scope>NUCLEOTIDE SEQUENCE</scope>
    <source>
        <strain evidence="1">BECK_BZ126</strain>
    </source>
</reference>
<proteinExistence type="predicted"/>
<dbReference type="EMBL" id="CAADFW010000140">
    <property type="protein sequence ID" value="VFK64702.1"/>
    <property type="molecule type" value="Genomic_DNA"/>
</dbReference>